<dbReference type="CDD" id="cd07812">
    <property type="entry name" value="SRPBCC"/>
    <property type="match status" value="1"/>
</dbReference>
<dbReference type="EMBL" id="BNBC01000017">
    <property type="protein sequence ID" value="GHE79540.1"/>
    <property type="molecule type" value="Genomic_DNA"/>
</dbReference>
<sequence length="178" mass="19761">MLFADGPSVRCDVHVEAPVERVWELVTDIALPAGFSPELLRVAWLDGADRPVPGARFEGYNHHAVLGEWRTVSHVVELDEPRVFAWAVTDADGRYGEATLDPAKPMASWRYELQAEGSGTRLRQTALVGPGRSGVTLALERWPDREEEIIALRLKELRAGMEATLHGVKSLAEEGKRR</sequence>
<dbReference type="RefSeq" id="WP_189901856.1">
    <property type="nucleotide sequence ID" value="NZ_BNBC01000017.1"/>
</dbReference>
<dbReference type="Pfam" id="PF10604">
    <property type="entry name" value="Polyketide_cyc2"/>
    <property type="match status" value="1"/>
</dbReference>
<accession>A0A918ZZ12</accession>
<evidence type="ECO:0000313" key="1">
    <source>
        <dbReference type="EMBL" id="GHE79540.1"/>
    </source>
</evidence>
<dbReference type="InterPro" id="IPR019587">
    <property type="entry name" value="Polyketide_cyclase/dehydratase"/>
</dbReference>
<name>A0A918ZZ12_9ACTN</name>
<keyword evidence="2" id="KW-1185">Reference proteome</keyword>
<evidence type="ECO:0000313" key="2">
    <source>
        <dbReference type="Proteomes" id="UP000641386"/>
    </source>
</evidence>
<dbReference type="AlphaFoldDB" id="A0A918ZZ12"/>
<reference evidence="1" key="2">
    <citation type="submission" date="2020-09" db="EMBL/GenBank/DDBJ databases">
        <authorList>
            <person name="Sun Q."/>
            <person name="Ohkuma M."/>
        </authorList>
    </citation>
    <scope>NUCLEOTIDE SEQUENCE</scope>
    <source>
        <strain evidence="1">JCM 3302</strain>
    </source>
</reference>
<organism evidence="1 2">
    <name type="scientific">Streptomyces spiralis</name>
    <dbReference type="NCBI Taxonomy" id="66376"/>
    <lineage>
        <taxon>Bacteria</taxon>
        <taxon>Bacillati</taxon>
        <taxon>Actinomycetota</taxon>
        <taxon>Actinomycetes</taxon>
        <taxon>Kitasatosporales</taxon>
        <taxon>Streptomycetaceae</taxon>
        <taxon>Streptomyces</taxon>
    </lineage>
</organism>
<dbReference type="Gene3D" id="3.30.530.20">
    <property type="match status" value="1"/>
</dbReference>
<comment type="caution">
    <text evidence="1">The sequence shown here is derived from an EMBL/GenBank/DDBJ whole genome shotgun (WGS) entry which is preliminary data.</text>
</comment>
<dbReference type="SUPFAM" id="SSF55961">
    <property type="entry name" value="Bet v1-like"/>
    <property type="match status" value="1"/>
</dbReference>
<gene>
    <name evidence="1" type="ORF">GCM10014715_38480</name>
</gene>
<dbReference type="Proteomes" id="UP000641386">
    <property type="component" value="Unassembled WGS sequence"/>
</dbReference>
<reference evidence="1" key="1">
    <citation type="journal article" date="2014" name="Int. J. Syst. Evol. Microbiol.">
        <title>Complete genome sequence of Corynebacterium casei LMG S-19264T (=DSM 44701T), isolated from a smear-ripened cheese.</title>
        <authorList>
            <consortium name="US DOE Joint Genome Institute (JGI-PGF)"/>
            <person name="Walter F."/>
            <person name="Albersmeier A."/>
            <person name="Kalinowski J."/>
            <person name="Ruckert C."/>
        </authorList>
    </citation>
    <scope>NUCLEOTIDE SEQUENCE</scope>
    <source>
        <strain evidence="1">JCM 3302</strain>
    </source>
</reference>
<proteinExistence type="predicted"/>
<evidence type="ECO:0008006" key="3">
    <source>
        <dbReference type="Google" id="ProtNLM"/>
    </source>
</evidence>
<protein>
    <recommendedName>
        <fullName evidence="3">Polyketide cyclase</fullName>
    </recommendedName>
</protein>
<dbReference type="InterPro" id="IPR023393">
    <property type="entry name" value="START-like_dom_sf"/>
</dbReference>